<comment type="subcellular location">
    <subcellularLocation>
        <location evidence="1">Bacterial flagellum</location>
    </subcellularLocation>
</comment>
<keyword evidence="6" id="KW-1185">Reference proteome</keyword>
<protein>
    <submittedName>
        <fullName evidence="5">Flagellar basal body protein</fullName>
    </submittedName>
</protein>
<keyword evidence="5" id="KW-0966">Cell projection</keyword>
<dbReference type="InterPro" id="IPR002371">
    <property type="entry name" value="FlgK"/>
</dbReference>
<gene>
    <name evidence="5" type="ORF">M0G41_09585</name>
</gene>
<dbReference type="Proteomes" id="UP001431449">
    <property type="component" value="Unassembled WGS sequence"/>
</dbReference>
<dbReference type="RefSeq" id="WP_248208626.1">
    <property type="nucleotide sequence ID" value="NZ_JALNMH010000007.1"/>
</dbReference>
<dbReference type="InterPro" id="IPR019776">
    <property type="entry name" value="Flagellar_basal_body_rod_CS"/>
</dbReference>
<dbReference type="PROSITE" id="PS00588">
    <property type="entry name" value="FLAGELLA_BB_ROD"/>
    <property type="match status" value="1"/>
</dbReference>
<feature type="domain" description="Flagellar basal body rod protein N-terminal" evidence="4">
    <location>
        <begin position="7"/>
        <end position="35"/>
    </location>
</feature>
<accession>A0ABT0GIS0</accession>
<dbReference type="EMBL" id="JALNMH010000007">
    <property type="protein sequence ID" value="MCK7593922.1"/>
    <property type="molecule type" value="Genomic_DNA"/>
</dbReference>
<keyword evidence="5" id="KW-0282">Flagellum</keyword>
<dbReference type="Pfam" id="PF00460">
    <property type="entry name" value="Flg_bb_rod"/>
    <property type="match status" value="1"/>
</dbReference>
<keyword evidence="3" id="KW-0975">Bacterial flagellum</keyword>
<dbReference type="InterPro" id="IPR001444">
    <property type="entry name" value="Flag_bb_rod_N"/>
</dbReference>
<evidence type="ECO:0000256" key="1">
    <source>
        <dbReference type="ARBA" id="ARBA00004365"/>
    </source>
</evidence>
<evidence type="ECO:0000313" key="5">
    <source>
        <dbReference type="EMBL" id="MCK7593922.1"/>
    </source>
</evidence>
<proteinExistence type="inferred from homology"/>
<dbReference type="PANTHER" id="PTHR30033">
    <property type="entry name" value="FLAGELLAR HOOK-ASSOCIATED PROTEIN 1"/>
    <property type="match status" value="1"/>
</dbReference>
<comment type="similarity">
    <text evidence="2">Belongs to the flagella basal body rod proteins family.</text>
</comment>
<evidence type="ECO:0000259" key="4">
    <source>
        <dbReference type="Pfam" id="PF00460"/>
    </source>
</evidence>
<name>A0ABT0GIS0_9GAMM</name>
<evidence type="ECO:0000313" key="6">
    <source>
        <dbReference type="Proteomes" id="UP001431449"/>
    </source>
</evidence>
<comment type="caution">
    <text evidence="5">The sequence shown here is derived from an EMBL/GenBank/DDBJ whole genome shotgun (WGS) entry which is preliminary data.</text>
</comment>
<evidence type="ECO:0000256" key="3">
    <source>
        <dbReference type="ARBA" id="ARBA00023143"/>
    </source>
</evidence>
<sequence>MSSISSIALSGINVAQQRLQAAANNIANAATPGYQRQRVESVAGPGGVSGVITREAESRPGLYVEDAVEVLAATRAFEANLLVLRAEDRMLGSLFDAFA</sequence>
<dbReference type="PANTHER" id="PTHR30033:SF1">
    <property type="entry name" value="FLAGELLAR HOOK-ASSOCIATED PROTEIN 1"/>
    <property type="match status" value="1"/>
</dbReference>
<reference evidence="5" key="1">
    <citation type="submission" date="2022-04" db="EMBL/GenBank/DDBJ databases">
        <title>Lysobacter sp. CAU 1642 isolated from sea sand.</title>
        <authorList>
            <person name="Kim W."/>
        </authorList>
    </citation>
    <scope>NUCLEOTIDE SEQUENCE</scope>
    <source>
        <strain evidence="5">CAU 1642</strain>
    </source>
</reference>
<evidence type="ECO:0000256" key="2">
    <source>
        <dbReference type="ARBA" id="ARBA00009677"/>
    </source>
</evidence>
<keyword evidence="5" id="KW-0969">Cilium</keyword>
<organism evidence="5 6">
    <name type="scientific">Pseudomarimonas salicorniae</name>
    <dbReference type="NCBI Taxonomy" id="2933270"/>
    <lineage>
        <taxon>Bacteria</taxon>
        <taxon>Pseudomonadati</taxon>
        <taxon>Pseudomonadota</taxon>
        <taxon>Gammaproteobacteria</taxon>
        <taxon>Lysobacterales</taxon>
        <taxon>Lysobacteraceae</taxon>
        <taxon>Pseudomarimonas</taxon>
    </lineage>
</organism>